<organism evidence="1 2">
    <name type="scientific">Arachis hypogaea</name>
    <name type="common">Peanut</name>
    <dbReference type="NCBI Taxonomy" id="3818"/>
    <lineage>
        <taxon>Eukaryota</taxon>
        <taxon>Viridiplantae</taxon>
        <taxon>Streptophyta</taxon>
        <taxon>Embryophyta</taxon>
        <taxon>Tracheophyta</taxon>
        <taxon>Spermatophyta</taxon>
        <taxon>Magnoliopsida</taxon>
        <taxon>eudicotyledons</taxon>
        <taxon>Gunneridae</taxon>
        <taxon>Pentapetalae</taxon>
        <taxon>rosids</taxon>
        <taxon>fabids</taxon>
        <taxon>Fabales</taxon>
        <taxon>Fabaceae</taxon>
        <taxon>Papilionoideae</taxon>
        <taxon>50 kb inversion clade</taxon>
        <taxon>dalbergioids sensu lato</taxon>
        <taxon>Dalbergieae</taxon>
        <taxon>Pterocarpus clade</taxon>
        <taxon>Arachis</taxon>
    </lineage>
</organism>
<dbReference type="Proteomes" id="UP000289738">
    <property type="component" value="Chromosome A03"/>
</dbReference>
<name>A0A445E2C8_ARAHY</name>
<accession>A0A445E2C8</accession>
<proteinExistence type="predicted"/>
<reference evidence="1 2" key="1">
    <citation type="submission" date="2019-01" db="EMBL/GenBank/DDBJ databases">
        <title>Sequencing of cultivated peanut Arachis hypogaea provides insights into genome evolution and oil improvement.</title>
        <authorList>
            <person name="Chen X."/>
        </authorList>
    </citation>
    <scope>NUCLEOTIDE SEQUENCE [LARGE SCALE GENOMIC DNA]</scope>
    <source>
        <strain evidence="2">cv. Fuhuasheng</strain>
        <tissue evidence="1">Leaves</tissue>
    </source>
</reference>
<sequence length="126" mass="14116">MESSVEIVIEKLLNVTKDRVPKVSIIVMFMSQMKQSTIFVTGNANGTVFVWNACKPSVDDTEQPNHEIDVLYEHENDVNYVQFRFWMCSSISVFHISACASLGISCKTKIISKGDGIFVYARASSL</sequence>
<comment type="caution">
    <text evidence="1">The sequence shown here is derived from an EMBL/GenBank/DDBJ whole genome shotgun (WGS) entry which is preliminary data.</text>
</comment>
<gene>
    <name evidence="1" type="ORF">Ahy_A03g016116</name>
</gene>
<keyword evidence="2" id="KW-1185">Reference proteome</keyword>
<dbReference type="EMBL" id="SDMP01000003">
    <property type="protein sequence ID" value="RYR69562.1"/>
    <property type="molecule type" value="Genomic_DNA"/>
</dbReference>
<evidence type="ECO:0000313" key="2">
    <source>
        <dbReference type="Proteomes" id="UP000289738"/>
    </source>
</evidence>
<evidence type="ECO:0000313" key="1">
    <source>
        <dbReference type="EMBL" id="RYR69562.1"/>
    </source>
</evidence>
<dbReference type="STRING" id="3818.A0A445E2C8"/>
<protein>
    <submittedName>
        <fullName evidence="1">Uncharacterized protein</fullName>
    </submittedName>
</protein>
<dbReference type="AlphaFoldDB" id="A0A445E2C8"/>